<evidence type="ECO:0000256" key="2">
    <source>
        <dbReference type="SAM" id="Phobius"/>
    </source>
</evidence>
<feature type="transmembrane region" description="Helical" evidence="2">
    <location>
        <begin position="15"/>
        <end position="36"/>
    </location>
</feature>
<dbReference type="Proteomes" id="UP001310022">
    <property type="component" value="Unassembled WGS sequence"/>
</dbReference>
<comment type="caution">
    <text evidence="3">The sequence shown here is derived from an EMBL/GenBank/DDBJ whole genome shotgun (WGS) entry which is preliminary data.</text>
</comment>
<keyword evidence="2" id="KW-0812">Transmembrane</keyword>
<keyword evidence="2" id="KW-1133">Transmembrane helix</keyword>
<gene>
    <name evidence="3" type="ORF">PEDI_25870</name>
</gene>
<accession>A0AAN5AJU3</accession>
<organism evidence="3 4">
    <name type="scientific">Persicobacter diffluens</name>
    <dbReference type="NCBI Taxonomy" id="981"/>
    <lineage>
        <taxon>Bacteria</taxon>
        <taxon>Pseudomonadati</taxon>
        <taxon>Bacteroidota</taxon>
        <taxon>Cytophagia</taxon>
        <taxon>Cytophagales</taxon>
        <taxon>Persicobacteraceae</taxon>
        <taxon>Persicobacter</taxon>
    </lineage>
</organism>
<protein>
    <recommendedName>
        <fullName evidence="5">Septum formation initiator</fullName>
    </recommendedName>
</protein>
<sequence length="101" mass="12558">MQEDIERIPAIFRSVYFYLVALFIIWMVFFDSNDWVNQYKLHQKMVELEEEKSFYQKEIEVVQEEREELMTNKALLEKFAREKYLMKKRHEDVYVIEHADQ</sequence>
<keyword evidence="4" id="KW-1185">Reference proteome</keyword>
<dbReference type="InterPro" id="IPR007060">
    <property type="entry name" value="FtsL/DivIC"/>
</dbReference>
<name>A0AAN5AJU3_9BACT</name>
<dbReference type="EMBL" id="BQKE01000001">
    <property type="protein sequence ID" value="GJM62035.1"/>
    <property type="molecule type" value="Genomic_DNA"/>
</dbReference>
<dbReference type="AlphaFoldDB" id="A0AAN5AJU3"/>
<keyword evidence="2" id="KW-0472">Membrane</keyword>
<evidence type="ECO:0000256" key="1">
    <source>
        <dbReference type="SAM" id="Coils"/>
    </source>
</evidence>
<dbReference type="Pfam" id="PF04977">
    <property type="entry name" value="DivIC"/>
    <property type="match status" value="1"/>
</dbReference>
<keyword evidence="1" id="KW-0175">Coiled coil</keyword>
<evidence type="ECO:0008006" key="5">
    <source>
        <dbReference type="Google" id="ProtNLM"/>
    </source>
</evidence>
<feature type="coiled-coil region" evidence="1">
    <location>
        <begin position="45"/>
        <end position="72"/>
    </location>
</feature>
<evidence type="ECO:0000313" key="3">
    <source>
        <dbReference type="EMBL" id="GJM62035.1"/>
    </source>
</evidence>
<reference evidence="3 4" key="1">
    <citation type="submission" date="2021-12" db="EMBL/GenBank/DDBJ databases">
        <title>Genome sequencing of bacteria with rrn-lacking chromosome and rrn-plasmid.</title>
        <authorList>
            <person name="Anda M."/>
            <person name="Iwasaki W."/>
        </authorList>
    </citation>
    <scope>NUCLEOTIDE SEQUENCE [LARGE SCALE GENOMIC DNA]</scope>
    <source>
        <strain evidence="3 4">NBRC 15940</strain>
    </source>
</reference>
<evidence type="ECO:0000313" key="4">
    <source>
        <dbReference type="Proteomes" id="UP001310022"/>
    </source>
</evidence>
<dbReference type="RefSeq" id="WP_060687241.1">
    <property type="nucleotide sequence ID" value="NZ_BQKE01000001.1"/>
</dbReference>
<proteinExistence type="predicted"/>